<evidence type="ECO:0000313" key="2">
    <source>
        <dbReference type="Proteomes" id="UP000659767"/>
    </source>
</evidence>
<accession>A0ABQ2TP80</accession>
<proteinExistence type="predicted"/>
<protein>
    <submittedName>
        <fullName evidence="1">Uncharacterized protein</fullName>
    </submittedName>
</protein>
<reference evidence="2" key="1">
    <citation type="journal article" date="2019" name="Int. J. Syst. Evol. Microbiol.">
        <title>The Global Catalogue of Microorganisms (GCM) 10K type strain sequencing project: providing services to taxonomists for standard genome sequencing and annotation.</title>
        <authorList>
            <consortium name="The Broad Institute Genomics Platform"/>
            <consortium name="The Broad Institute Genome Sequencing Center for Infectious Disease"/>
            <person name="Wu L."/>
            <person name="Ma J."/>
        </authorList>
    </citation>
    <scope>NUCLEOTIDE SEQUENCE [LARGE SCALE GENOMIC DNA]</scope>
    <source>
        <strain evidence="2">JCM 4350</strain>
    </source>
</reference>
<name>A0ABQ2TP80_STRBA</name>
<evidence type="ECO:0000313" key="1">
    <source>
        <dbReference type="EMBL" id="GGS83056.1"/>
    </source>
</evidence>
<sequence length="73" mass="7956">MIGGERDSALRLDPVELRIVQAGFQLAHTQLRQPARRPFPCPYSVAYRLVTGHRSNVTSTAPGSALNAVGARR</sequence>
<organism evidence="1 2">
    <name type="scientific">Streptomyces badius</name>
    <dbReference type="NCBI Taxonomy" id="1941"/>
    <lineage>
        <taxon>Bacteria</taxon>
        <taxon>Bacillati</taxon>
        <taxon>Actinomycetota</taxon>
        <taxon>Actinomycetes</taxon>
        <taxon>Kitasatosporales</taxon>
        <taxon>Streptomycetaceae</taxon>
        <taxon>Streptomyces</taxon>
    </lineage>
</organism>
<gene>
    <name evidence="1" type="ORF">GCM10010253_67060</name>
</gene>
<comment type="caution">
    <text evidence="1">The sequence shown here is derived from an EMBL/GenBank/DDBJ whole genome shotgun (WGS) entry which is preliminary data.</text>
</comment>
<dbReference type="Proteomes" id="UP000659767">
    <property type="component" value="Unassembled WGS sequence"/>
</dbReference>
<keyword evidence="2" id="KW-1185">Reference proteome</keyword>
<dbReference type="EMBL" id="BMSZ01000033">
    <property type="protein sequence ID" value="GGS83056.1"/>
    <property type="molecule type" value="Genomic_DNA"/>
</dbReference>